<dbReference type="Pfam" id="PF01497">
    <property type="entry name" value="Peripla_BP_2"/>
    <property type="match status" value="1"/>
</dbReference>
<dbReference type="PANTHER" id="PTHR30532:SF21">
    <property type="entry name" value="SIDEROPHORE-BINDING LIPOPROTEIN YFIY-RELATED"/>
    <property type="match status" value="1"/>
</dbReference>
<comment type="caution">
    <text evidence="7">The sequence shown here is derived from an EMBL/GenBank/DDBJ whole genome shotgun (WGS) entry which is preliminary data.</text>
</comment>
<keyword evidence="8" id="KW-1185">Reference proteome</keyword>
<sequence>MKASRKFNVTQALIVILMVALVLAGCGNNAGSSNGEGNNQGNNAGASGNEAQNAEYKVKHAMGETTIKGTPKRVVVLTNEGTEALLAMGVKPVGAVKSWTGNPWYEHLKADMEGVEVLGDESQPNLEKIAELAPDLIIGTKFRQEKIYSQLEAIAPTVMSETLRGEWQNNFKLYAEALNKKAEGDKVIAEFDANVKAFKEKAGDKLNTKVSIVRFMPGKVRIYYKNTFSGMILSELGMARPAAQDKDEFSDDVSKERIPDMEGDILIYFTYEEGDNKATDLEKEWMQDPLWKNLNVVKNNKVFKVDDTTWNTSGGVISANKVIEELYGFLDIQK</sequence>
<reference evidence="8" key="1">
    <citation type="journal article" date="2019" name="Int. J. Syst. Evol. Microbiol.">
        <title>The Global Catalogue of Microorganisms (GCM) 10K type strain sequencing project: providing services to taxonomists for standard genome sequencing and annotation.</title>
        <authorList>
            <consortium name="The Broad Institute Genomics Platform"/>
            <consortium name="The Broad Institute Genome Sequencing Center for Infectious Disease"/>
            <person name="Wu L."/>
            <person name="Ma J."/>
        </authorList>
    </citation>
    <scope>NUCLEOTIDE SEQUENCE [LARGE SCALE GENOMIC DNA]</scope>
    <source>
        <strain evidence="8">KCTC 3950</strain>
    </source>
</reference>
<dbReference type="PROSITE" id="PS50983">
    <property type="entry name" value="FE_B12_PBP"/>
    <property type="match status" value="1"/>
</dbReference>
<dbReference type="InterPro" id="IPR002491">
    <property type="entry name" value="ABC_transptr_periplasmic_BD"/>
</dbReference>
<evidence type="ECO:0000313" key="8">
    <source>
        <dbReference type="Proteomes" id="UP001597541"/>
    </source>
</evidence>
<dbReference type="Proteomes" id="UP001597541">
    <property type="component" value="Unassembled WGS sequence"/>
</dbReference>
<feature type="signal peptide" evidence="5">
    <location>
        <begin position="1"/>
        <end position="24"/>
    </location>
</feature>
<dbReference type="InterPro" id="IPR051313">
    <property type="entry name" value="Bact_iron-sidero_bind"/>
</dbReference>
<proteinExistence type="inferred from homology"/>
<evidence type="ECO:0000313" key="7">
    <source>
        <dbReference type="EMBL" id="MFD2611845.1"/>
    </source>
</evidence>
<feature type="chain" id="PRO_5046204993" evidence="5">
    <location>
        <begin position="25"/>
        <end position="334"/>
    </location>
</feature>
<evidence type="ECO:0000256" key="3">
    <source>
        <dbReference type="ARBA" id="ARBA00022448"/>
    </source>
</evidence>
<evidence type="ECO:0000256" key="5">
    <source>
        <dbReference type="SAM" id="SignalP"/>
    </source>
</evidence>
<comment type="similarity">
    <text evidence="2">Belongs to the bacterial solute-binding protein 8 family.</text>
</comment>
<organism evidence="7 8">
    <name type="scientific">Paenibacillus gansuensis</name>
    <dbReference type="NCBI Taxonomy" id="306542"/>
    <lineage>
        <taxon>Bacteria</taxon>
        <taxon>Bacillati</taxon>
        <taxon>Bacillota</taxon>
        <taxon>Bacilli</taxon>
        <taxon>Bacillales</taxon>
        <taxon>Paenibacillaceae</taxon>
        <taxon>Paenibacillus</taxon>
    </lineage>
</organism>
<dbReference type="PANTHER" id="PTHR30532">
    <property type="entry name" value="IRON III DICITRATE-BINDING PERIPLASMIC PROTEIN"/>
    <property type="match status" value="1"/>
</dbReference>
<accession>A0ABW5PA16</accession>
<feature type="domain" description="Fe/B12 periplasmic-binding" evidence="6">
    <location>
        <begin position="73"/>
        <end position="334"/>
    </location>
</feature>
<gene>
    <name evidence="7" type="ORF">ACFSUF_05340</name>
</gene>
<evidence type="ECO:0000256" key="1">
    <source>
        <dbReference type="ARBA" id="ARBA00004196"/>
    </source>
</evidence>
<dbReference type="Gene3D" id="3.40.50.1980">
    <property type="entry name" value="Nitrogenase molybdenum iron protein domain"/>
    <property type="match status" value="2"/>
</dbReference>
<keyword evidence="3" id="KW-0813">Transport</keyword>
<dbReference type="EMBL" id="JBHUME010000005">
    <property type="protein sequence ID" value="MFD2611845.1"/>
    <property type="molecule type" value="Genomic_DNA"/>
</dbReference>
<dbReference type="CDD" id="cd01146">
    <property type="entry name" value="FhuD"/>
    <property type="match status" value="1"/>
</dbReference>
<keyword evidence="4 5" id="KW-0732">Signal</keyword>
<evidence type="ECO:0000256" key="4">
    <source>
        <dbReference type="ARBA" id="ARBA00022729"/>
    </source>
</evidence>
<dbReference type="SUPFAM" id="SSF53807">
    <property type="entry name" value="Helical backbone' metal receptor"/>
    <property type="match status" value="1"/>
</dbReference>
<comment type="subcellular location">
    <subcellularLocation>
        <location evidence="1">Cell envelope</location>
    </subcellularLocation>
</comment>
<name>A0ABW5PA16_9BACL</name>
<protein>
    <submittedName>
        <fullName evidence="7">ABC transporter substrate-binding protein</fullName>
    </submittedName>
</protein>
<dbReference type="RefSeq" id="WP_377600871.1">
    <property type="nucleotide sequence ID" value="NZ_JBHUME010000005.1"/>
</dbReference>
<dbReference type="PROSITE" id="PS51257">
    <property type="entry name" value="PROKAR_LIPOPROTEIN"/>
    <property type="match status" value="1"/>
</dbReference>
<evidence type="ECO:0000259" key="6">
    <source>
        <dbReference type="PROSITE" id="PS50983"/>
    </source>
</evidence>
<evidence type="ECO:0000256" key="2">
    <source>
        <dbReference type="ARBA" id="ARBA00008814"/>
    </source>
</evidence>